<accession>A0ABY8SMF7</accession>
<evidence type="ECO:0000256" key="1">
    <source>
        <dbReference type="SAM" id="Phobius"/>
    </source>
</evidence>
<dbReference type="Proteomes" id="UP001240697">
    <property type="component" value="Chromosome"/>
</dbReference>
<feature type="transmembrane region" description="Helical" evidence="1">
    <location>
        <begin position="81"/>
        <end position="98"/>
    </location>
</feature>
<keyword evidence="1" id="KW-0472">Membrane</keyword>
<proteinExistence type="predicted"/>
<feature type="transmembrane region" description="Helical" evidence="1">
    <location>
        <begin position="6"/>
        <end position="28"/>
    </location>
</feature>
<keyword evidence="3" id="KW-1185">Reference proteome</keyword>
<gene>
    <name evidence="2" type="ORF">QMY55_17310</name>
</gene>
<organism evidence="2 3">
    <name type="scientific">Comamonas resistens</name>
    <dbReference type="NCBI Taxonomy" id="3046670"/>
    <lineage>
        <taxon>Bacteria</taxon>
        <taxon>Pseudomonadati</taxon>
        <taxon>Pseudomonadota</taxon>
        <taxon>Betaproteobacteria</taxon>
        <taxon>Burkholderiales</taxon>
        <taxon>Comamonadaceae</taxon>
        <taxon>Comamonas</taxon>
    </lineage>
</organism>
<protein>
    <recommendedName>
        <fullName evidence="4">Biotin transporter</fullName>
    </recommendedName>
</protein>
<feature type="transmembrane region" description="Helical" evidence="1">
    <location>
        <begin position="49"/>
        <end position="75"/>
    </location>
</feature>
<evidence type="ECO:0008006" key="4">
    <source>
        <dbReference type="Google" id="ProtNLM"/>
    </source>
</evidence>
<feature type="transmembrane region" description="Helical" evidence="1">
    <location>
        <begin position="152"/>
        <end position="175"/>
    </location>
</feature>
<dbReference type="EMBL" id="CP125947">
    <property type="protein sequence ID" value="WHS64247.1"/>
    <property type="molecule type" value="Genomic_DNA"/>
</dbReference>
<keyword evidence="1" id="KW-0812">Transmembrane</keyword>
<evidence type="ECO:0000313" key="3">
    <source>
        <dbReference type="Proteomes" id="UP001240697"/>
    </source>
</evidence>
<keyword evidence="1" id="KW-1133">Transmembrane helix</keyword>
<sequence length="185" mass="20508">MKNIFTPFAMAVVTALLFVLMLVVNEWMFASLIFTQGANWIYLPAGVRLLCTLLFAEAGAAGLFIGAWLTGFFYFFPGDGWRSFSGAIVATLAPYGMYCVARRYMGLSRSLASLTPKRLLWLGLIYALANGSVYQAWMVFRGQGMDLERFLVTIWGDFSGTLIVLYAFKAVLMLLPGPGDRHGLK</sequence>
<feature type="transmembrane region" description="Helical" evidence="1">
    <location>
        <begin position="119"/>
        <end position="140"/>
    </location>
</feature>
<dbReference type="RefSeq" id="WP_283485388.1">
    <property type="nucleotide sequence ID" value="NZ_CP125947.1"/>
</dbReference>
<reference evidence="2 3" key="1">
    <citation type="submission" date="2023-05" db="EMBL/GenBank/DDBJ databases">
        <authorList>
            <person name="Yin Y."/>
            <person name="Lu Z."/>
        </authorList>
    </citation>
    <scope>NUCLEOTIDE SEQUENCE [LARGE SCALE GENOMIC DNA]</scope>
    <source>
        <strain evidence="2 3">ZM22</strain>
    </source>
</reference>
<evidence type="ECO:0000313" key="2">
    <source>
        <dbReference type="EMBL" id="WHS64247.1"/>
    </source>
</evidence>
<name>A0ABY8SMF7_9BURK</name>